<dbReference type="OrthoDB" id="1452766at2"/>
<keyword evidence="1" id="KW-0812">Transmembrane</keyword>
<dbReference type="InterPro" id="IPR016032">
    <property type="entry name" value="Sig_transdc_resp-reg_C-effctor"/>
</dbReference>
<protein>
    <submittedName>
        <fullName evidence="2">Uncharacterized protein</fullName>
    </submittedName>
</protein>
<dbReference type="STRING" id="402734.SAMN05660918_0357"/>
<dbReference type="EMBL" id="FNYA01000001">
    <property type="protein sequence ID" value="SEI40152.1"/>
    <property type="molecule type" value="Genomic_DNA"/>
</dbReference>
<evidence type="ECO:0000313" key="3">
    <source>
        <dbReference type="Proteomes" id="UP000199702"/>
    </source>
</evidence>
<keyword evidence="1" id="KW-1133">Transmembrane helix</keyword>
<keyword evidence="3" id="KW-1185">Reference proteome</keyword>
<dbReference type="Proteomes" id="UP000199702">
    <property type="component" value="Unassembled WGS sequence"/>
</dbReference>
<dbReference type="GO" id="GO:0003677">
    <property type="term" value="F:DNA binding"/>
    <property type="evidence" value="ECO:0007669"/>
    <property type="project" value="InterPro"/>
</dbReference>
<accession>A0A1H6QME1</accession>
<evidence type="ECO:0000256" key="1">
    <source>
        <dbReference type="SAM" id="Phobius"/>
    </source>
</evidence>
<dbReference type="AlphaFoldDB" id="A0A1H6QME1"/>
<sequence length="482" mass="56618">MNIRIVFICLFISNFQFISAQNSFSNKEIDSLLNINKLKMNPLTPEKGLNEFKKLYHASLKNKYKIGISYSLIGMGQSIGHFKNYKTALSYVNQGKDIANKINNDSLLLYADYVTSLQFGGMRLNKEALKLNNDCFDKIDIIQSEQSKNLFLGLFFTCKAAYSSGLSNNDFIVLHKKAHFHFSKVKHLSYNPSFTNLGCCFKNLNQIDSAKYYFEKALVYSKKNKNSLEIEYANLANLNFDTSNYEIAMKYLDSSNIYSKKNKVFYLSALNYNIYKKIYLKKNDKINAFKMQELELKYKDSADIFEKKRVSESFNYLLESKNVEKESIIKKYKLVNILFIIFIALSIYLIEYFYKKRRILKENFNVQEIALNDKLNQIIDLKQKVLSSYDELISLGKNDDPLFVSLFIELYPDFYKNLIEINPDLTLSEKKVCFYIKLKFTSKEIATYTFVSMKAIQNRKNRLRKRLFIEEGEDIYKWFEKL</sequence>
<keyword evidence="1" id="KW-0472">Membrane</keyword>
<gene>
    <name evidence="2" type="ORF">SAMN05660918_0357</name>
</gene>
<name>A0A1H6QME1_9FLAO</name>
<dbReference type="Gene3D" id="1.25.40.10">
    <property type="entry name" value="Tetratricopeptide repeat domain"/>
    <property type="match status" value="1"/>
</dbReference>
<evidence type="ECO:0000313" key="2">
    <source>
        <dbReference type="EMBL" id="SEI40152.1"/>
    </source>
</evidence>
<feature type="transmembrane region" description="Helical" evidence="1">
    <location>
        <begin position="334"/>
        <end position="354"/>
    </location>
</feature>
<dbReference type="InterPro" id="IPR011990">
    <property type="entry name" value="TPR-like_helical_dom_sf"/>
</dbReference>
<dbReference type="SUPFAM" id="SSF48452">
    <property type="entry name" value="TPR-like"/>
    <property type="match status" value="1"/>
</dbReference>
<proteinExistence type="predicted"/>
<dbReference type="GO" id="GO:0006355">
    <property type="term" value="P:regulation of DNA-templated transcription"/>
    <property type="evidence" value="ECO:0007669"/>
    <property type="project" value="InterPro"/>
</dbReference>
<reference evidence="3" key="1">
    <citation type="submission" date="2016-10" db="EMBL/GenBank/DDBJ databases">
        <authorList>
            <person name="Varghese N."/>
            <person name="Submissions S."/>
        </authorList>
    </citation>
    <scope>NUCLEOTIDE SEQUENCE [LARGE SCALE GENOMIC DNA]</scope>
    <source>
        <strain evidence="3">DSM 17934</strain>
    </source>
</reference>
<dbReference type="SUPFAM" id="SSF46894">
    <property type="entry name" value="C-terminal effector domain of the bipartite response regulators"/>
    <property type="match status" value="1"/>
</dbReference>
<dbReference type="RefSeq" id="WP_091306881.1">
    <property type="nucleotide sequence ID" value="NZ_CBCSJU010000001.1"/>
</dbReference>
<organism evidence="2 3">
    <name type="scientific">Flavobacterium terrigena</name>
    <dbReference type="NCBI Taxonomy" id="402734"/>
    <lineage>
        <taxon>Bacteria</taxon>
        <taxon>Pseudomonadati</taxon>
        <taxon>Bacteroidota</taxon>
        <taxon>Flavobacteriia</taxon>
        <taxon>Flavobacteriales</taxon>
        <taxon>Flavobacteriaceae</taxon>
        <taxon>Flavobacterium</taxon>
    </lineage>
</organism>